<name>A0A0E9X8V1_ANGAN</name>
<sequence length="97" mass="10798">MGKLVLFALVLGLQACMAMSAPLDEDDSSEESGVLWSTVSKAQAAGEMLKGYAEMYYEDHIKPRADPYIQWANEQVSSAASGIWDNLSQRWSQYWSS</sequence>
<protein>
    <recommendedName>
        <fullName evidence="3">Apolipoprotein C-IV</fullName>
    </recommendedName>
</protein>
<evidence type="ECO:0008006" key="3">
    <source>
        <dbReference type="Google" id="ProtNLM"/>
    </source>
</evidence>
<organism evidence="2">
    <name type="scientific">Anguilla anguilla</name>
    <name type="common">European freshwater eel</name>
    <name type="synonym">Muraena anguilla</name>
    <dbReference type="NCBI Taxonomy" id="7936"/>
    <lineage>
        <taxon>Eukaryota</taxon>
        <taxon>Metazoa</taxon>
        <taxon>Chordata</taxon>
        <taxon>Craniata</taxon>
        <taxon>Vertebrata</taxon>
        <taxon>Euteleostomi</taxon>
        <taxon>Actinopterygii</taxon>
        <taxon>Neopterygii</taxon>
        <taxon>Teleostei</taxon>
        <taxon>Anguilliformes</taxon>
        <taxon>Anguillidae</taxon>
        <taxon>Anguilla</taxon>
    </lineage>
</organism>
<proteinExistence type="predicted"/>
<feature type="signal peptide" evidence="1">
    <location>
        <begin position="1"/>
        <end position="20"/>
    </location>
</feature>
<reference evidence="2" key="2">
    <citation type="journal article" date="2015" name="Fish Shellfish Immunol.">
        <title>Early steps in the European eel (Anguilla anguilla)-Vibrio vulnificus interaction in the gills: Role of the RtxA13 toxin.</title>
        <authorList>
            <person name="Callol A."/>
            <person name="Pajuelo D."/>
            <person name="Ebbesson L."/>
            <person name="Teles M."/>
            <person name="MacKenzie S."/>
            <person name="Amaro C."/>
        </authorList>
    </citation>
    <scope>NUCLEOTIDE SEQUENCE</scope>
</reference>
<dbReference type="EMBL" id="GBXM01009711">
    <property type="protein sequence ID" value="JAH98866.1"/>
    <property type="molecule type" value="Transcribed_RNA"/>
</dbReference>
<evidence type="ECO:0000256" key="1">
    <source>
        <dbReference type="SAM" id="SignalP"/>
    </source>
</evidence>
<accession>A0A0E9X8V1</accession>
<keyword evidence="1" id="KW-0732">Signal</keyword>
<dbReference type="PROSITE" id="PS51257">
    <property type="entry name" value="PROKAR_LIPOPROTEIN"/>
    <property type="match status" value="1"/>
</dbReference>
<evidence type="ECO:0000313" key="2">
    <source>
        <dbReference type="EMBL" id="JAH98866.1"/>
    </source>
</evidence>
<reference evidence="2" key="1">
    <citation type="submission" date="2014-11" db="EMBL/GenBank/DDBJ databases">
        <authorList>
            <person name="Amaro Gonzalez C."/>
        </authorList>
    </citation>
    <scope>NUCLEOTIDE SEQUENCE</scope>
</reference>
<feature type="chain" id="PRO_5002434896" description="Apolipoprotein C-IV" evidence="1">
    <location>
        <begin position="21"/>
        <end position="97"/>
    </location>
</feature>
<dbReference type="AlphaFoldDB" id="A0A0E9X8V1"/>